<comment type="subunit">
    <text evidence="4">The glycine cleavage system is composed of four proteins: P, T, L and H.</text>
</comment>
<dbReference type="SUPFAM" id="SSF53383">
    <property type="entry name" value="PLP-dependent transferases"/>
    <property type="match status" value="2"/>
</dbReference>
<dbReference type="RefSeq" id="WP_064231853.1">
    <property type="nucleotide sequence ID" value="NZ_LVZK01000003.1"/>
</dbReference>
<comment type="cofactor">
    <cofactor evidence="1 9">
        <name>pyridoxal 5'-phosphate</name>
        <dbReference type="ChEBI" id="CHEBI:597326"/>
    </cofactor>
</comment>
<evidence type="ECO:0000256" key="6">
    <source>
        <dbReference type="ARBA" id="ARBA00022898"/>
    </source>
</evidence>
<feature type="domain" description="Glycine cleavage system P-protein N-terminal" evidence="11">
    <location>
        <begin position="6"/>
        <end position="430"/>
    </location>
</feature>
<evidence type="ECO:0000256" key="3">
    <source>
        <dbReference type="ARBA" id="ARBA00010756"/>
    </source>
</evidence>
<comment type="catalytic activity">
    <reaction evidence="8">
        <text>N(6)-[(R)-lipoyl]-L-lysyl-[glycine-cleavage complex H protein] + glycine + H(+) = N(6)-[(R)-S(8)-aminomethyldihydrolipoyl]-L-lysyl-[glycine-cleavage complex H protein] + CO2</text>
        <dbReference type="Rhea" id="RHEA:24304"/>
        <dbReference type="Rhea" id="RHEA-COMP:10494"/>
        <dbReference type="Rhea" id="RHEA-COMP:10495"/>
        <dbReference type="ChEBI" id="CHEBI:15378"/>
        <dbReference type="ChEBI" id="CHEBI:16526"/>
        <dbReference type="ChEBI" id="CHEBI:57305"/>
        <dbReference type="ChEBI" id="CHEBI:83099"/>
        <dbReference type="ChEBI" id="CHEBI:83143"/>
        <dbReference type="EC" id="1.4.4.2"/>
    </reaction>
</comment>
<dbReference type="GO" id="GO:0005960">
    <property type="term" value="C:glycine cleavage complex"/>
    <property type="evidence" value="ECO:0007669"/>
    <property type="project" value="TreeGrafter"/>
</dbReference>
<evidence type="ECO:0000256" key="7">
    <source>
        <dbReference type="ARBA" id="ARBA00023002"/>
    </source>
</evidence>
<dbReference type="PANTHER" id="PTHR11773:SF1">
    <property type="entry name" value="GLYCINE DEHYDROGENASE (DECARBOXYLATING), MITOCHONDRIAL"/>
    <property type="match status" value="1"/>
</dbReference>
<keyword evidence="14" id="KW-1185">Reference proteome</keyword>
<dbReference type="OrthoDB" id="9801272at2"/>
<dbReference type="Gene3D" id="3.40.640.10">
    <property type="entry name" value="Type I PLP-dependent aspartate aminotransferase-like (Major domain)"/>
    <property type="match status" value="2"/>
</dbReference>
<dbReference type="NCBIfam" id="TIGR00461">
    <property type="entry name" value="gcvP"/>
    <property type="match status" value="1"/>
</dbReference>
<evidence type="ECO:0000256" key="5">
    <source>
        <dbReference type="ARBA" id="ARBA00012134"/>
    </source>
</evidence>
<feature type="domain" description="Glycine dehydrogenase C-terminal" evidence="12">
    <location>
        <begin position="769"/>
        <end position="889"/>
    </location>
</feature>
<dbReference type="EC" id="1.4.4.2" evidence="5"/>
<dbReference type="PANTHER" id="PTHR11773">
    <property type="entry name" value="GLYCINE DEHYDROGENASE, DECARBOXYLATING"/>
    <property type="match status" value="1"/>
</dbReference>
<dbReference type="InterPro" id="IPR003437">
    <property type="entry name" value="GcvP"/>
</dbReference>
<evidence type="ECO:0000313" key="14">
    <source>
        <dbReference type="Proteomes" id="UP000078368"/>
    </source>
</evidence>
<dbReference type="InterPro" id="IPR015421">
    <property type="entry name" value="PyrdxlP-dep_Trfase_major"/>
</dbReference>
<dbReference type="Proteomes" id="UP000078368">
    <property type="component" value="Unassembled WGS sequence"/>
</dbReference>
<dbReference type="GO" id="GO:0005829">
    <property type="term" value="C:cytosol"/>
    <property type="evidence" value="ECO:0007669"/>
    <property type="project" value="TreeGrafter"/>
</dbReference>
<dbReference type="EMBL" id="LVZK01000003">
    <property type="protein sequence ID" value="OAP85206.1"/>
    <property type="molecule type" value="Genomic_DNA"/>
</dbReference>
<protein>
    <recommendedName>
        <fullName evidence="5">glycine dehydrogenase (aminomethyl-transferring)</fullName>
        <ecNumber evidence="5">1.4.4.2</ecNumber>
    </recommendedName>
</protein>
<dbReference type="InterPro" id="IPR049315">
    <property type="entry name" value="GDC-P_N"/>
</dbReference>
<dbReference type="Pfam" id="PF02347">
    <property type="entry name" value="GDC-P"/>
    <property type="match status" value="2"/>
</dbReference>
<evidence type="ECO:0000256" key="1">
    <source>
        <dbReference type="ARBA" id="ARBA00001933"/>
    </source>
</evidence>
<dbReference type="GO" id="GO:0016594">
    <property type="term" value="F:glycine binding"/>
    <property type="evidence" value="ECO:0007669"/>
    <property type="project" value="TreeGrafter"/>
</dbReference>
<evidence type="ECO:0000259" key="12">
    <source>
        <dbReference type="Pfam" id="PF21478"/>
    </source>
</evidence>
<dbReference type="InterPro" id="IPR015422">
    <property type="entry name" value="PyrdxlP-dep_Trfase_small"/>
</dbReference>
<dbReference type="InterPro" id="IPR020581">
    <property type="entry name" value="GDC_P"/>
</dbReference>
<feature type="modified residue" description="N6-(pyridoxal phosphate)lysine" evidence="9">
    <location>
        <position position="707"/>
    </location>
</feature>
<organism evidence="13 14">
    <name type="scientific">Peptidiphaga gingivicola</name>
    <dbReference type="NCBI Taxonomy" id="2741497"/>
    <lineage>
        <taxon>Bacteria</taxon>
        <taxon>Bacillati</taxon>
        <taxon>Actinomycetota</taxon>
        <taxon>Actinomycetes</taxon>
        <taxon>Actinomycetales</taxon>
        <taxon>Actinomycetaceae</taxon>
        <taxon>Peptidiphaga</taxon>
    </lineage>
</organism>
<evidence type="ECO:0000313" key="13">
    <source>
        <dbReference type="EMBL" id="OAP85206.1"/>
    </source>
</evidence>
<evidence type="ECO:0000256" key="4">
    <source>
        <dbReference type="ARBA" id="ARBA00011690"/>
    </source>
</evidence>
<feature type="domain" description="Glycine cleavage system P-protein N-terminal" evidence="11">
    <location>
        <begin position="478"/>
        <end position="735"/>
    </location>
</feature>
<dbReference type="InterPro" id="IPR015424">
    <property type="entry name" value="PyrdxlP-dep_Trfase"/>
</dbReference>
<sequence>MMSFARRHVGTQGADRQAMLQTAGASSFDELMAKALPFPAPPPSRLPEALSEAEVAAELARLASANRVTTSMIGQGFYDTVVPAPIVRDILCNPSWYTAYTPYQPEISQGRLEALLNFQTLTTELTGMDVAGASLLDEASAAAEAVALAVRGAKGKTKVAVDSDVFAHTRAVIDTRAAALGLEIVDVDVLGGDVDVSGCAGLLVQYPAASGSIGDVGRYRELAQAVQAEGGSLIVIADLLALALLTPPGDFGADIVAGSAQRLGQPMGGGGPHAGYIAARKARERQLPGRLVGVSRDADGHPAYRLALQTREQHIRREKATSNICTAQSLLAILASMYAVYHGPEGLRRIASEAHEKARALARALDSAGVRVKPEPFFDTLEISLPGRAEEAAQALAERGVRVFVRDSSTIRLSTDERTRAGDLDVVAQTLSAFGEEDPAAEGKSEGRAAPATAKETGIGDIPASGLRADGFLAQEAFHSHRTETELMRYMRELAAKDYALDRGMIPLGSCTMKLTAAAEAEAITLEGFARIHPFAPQEDTAGYREMIGDLERWLADITGYDAVSVQPNAGSQGEFAGLLAIRAYHESRGEADRNVCLIPASAHGTNAASAALAGFKVVVVGTARDGSTDMDALREALADNEGRVGALMITYPSTHGTFEPHVREVTAAVHEAGGQVYIDGANLNALVGYARPGDLGGDVSHVNLHKTFAIPHGGGGPGVGPVCAKGHLAPFLPGEGRRVAAAQWGSAGVLPITWAYLRLMGADGLKEATASAVLAANYVANRLEGALPVLYRGPGGFVGHECILDTRVLKEFGVTVDDVAKRLIDYGFHAPTMSFPVPGTLMVEPTESEGKGELDRFCRAVEAIVSEARDVGEGRWPAEDNPLANAPHTAECIAADEWSHPYSRELAAYPGALAARKGGDDARRVRRLVETKYWPPVRRIDGPWGDRNFSCTCPPVEVFED</sequence>
<comment type="similarity">
    <text evidence="3">Belongs to the GcvP family.</text>
</comment>
<dbReference type="NCBIfam" id="NF001696">
    <property type="entry name" value="PRK00451.1"/>
    <property type="match status" value="1"/>
</dbReference>
<dbReference type="STRING" id="1823756.A4H34_08830"/>
<accession>A0A179B0G4</accession>
<keyword evidence="6 9" id="KW-0663">Pyridoxal phosphate</keyword>
<dbReference type="Pfam" id="PF21478">
    <property type="entry name" value="GcvP2_C"/>
    <property type="match status" value="1"/>
</dbReference>
<gene>
    <name evidence="13" type="ORF">A4H34_08830</name>
</gene>
<comment type="caution">
    <text evidence="13">The sequence shown here is derived from an EMBL/GenBank/DDBJ whole genome shotgun (WGS) entry which is preliminary data.</text>
</comment>
<dbReference type="GO" id="GO:0019464">
    <property type="term" value="P:glycine decarboxylation via glycine cleavage system"/>
    <property type="evidence" value="ECO:0007669"/>
    <property type="project" value="TreeGrafter"/>
</dbReference>
<dbReference type="InterPro" id="IPR049316">
    <property type="entry name" value="GDC-P_C"/>
</dbReference>
<feature type="region of interest" description="Disordered" evidence="10">
    <location>
        <begin position="435"/>
        <end position="462"/>
    </location>
</feature>
<proteinExistence type="inferred from homology"/>
<dbReference type="Gene3D" id="3.90.1150.10">
    <property type="entry name" value="Aspartate Aminotransferase, domain 1"/>
    <property type="match status" value="2"/>
</dbReference>
<evidence type="ECO:0000256" key="2">
    <source>
        <dbReference type="ARBA" id="ARBA00003788"/>
    </source>
</evidence>
<dbReference type="GO" id="GO:0004375">
    <property type="term" value="F:glycine dehydrogenase (decarboxylating) activity"/>
    <property type="evidence" value="ECO:0007669"/>
    <property type="project" value="UniProtKB-EC"/>
</dbReference>
<dbReference type="FunFam" id="3.40.640.10:FF:000224">
    <property type="entry name" value="Probable glycine dehydrogenase (decarboxylating) subunit 2"/>
    <property type="match status" value="1"/>
</dbReference>
<comment type="function">
    <text evidence="2">The glycine cleavage system catalyzes the degradation of glycine. The P protein binds the alpha-amino group of glycine through its pyridoxal phosphate cofactor; CO(2) is released and the remaining methylamine moiety is then transferred to the lipoamide cofactor of the H protein.</text>
</comment>
<dbReference type="AlphaFoldDB" id="A0A179B0G4"/>
<reference evidence="13 14" key="1">
    <citation type="submission" date="2016-04" db="EMBL/GenBank/DDBJ databases">
        <title>Peptidophaga gingivicola gen. nov., sp. nov., isolated from human subgingival plaque.</title>
        <authorList>
            <person name="Beall C.J."/>
            <person name="Mokrzan E.M."/>
            <person name="Griffen A.L."/>
            <person name="Leys E.J."/>
        </authorList>
    </citation>
    <scope>NUCLEOTIDE SEQUENCE [LARGE SCALE GENOMIC DNA]</scope>
    <source>
        <strain evidence="13 14">BA112</strain>
    </source>
</reference>
<dbReference type="NCBIfam" id="NF003346">
    <property type="entry name" value="PRK04366.1"/>
    <property type="match status" value="1"/>
</dbReference>
<dbReference type="GO" id="GO:0030170">
    <property type="term" value="F:pyridoxal phosphate binding"/>
    <property type="evidence" value="ECO:0007669"/>
    <property type="project" value="TreeGrafter"/>
</dbReference>
<evidence type="ECO:0000256" key="8">
    <source>
        <dbReference type="ARBA" id="ARBA00049026"/>
    </source>
</evidence>
<evidence type="ECO:0000259" key="11">
    <source>
        <dbReference type="Pfam" id="PF02347"/>
    </source>
</evidence>
<name>A0A179B0G4_9ACTO</name>
<keyword evidence="7" id="KW-0560">Oxidoreductase</keyword>
<evidence type="ECO:0000256" key="10">
    <source>
        <dbReference type="SAM" id="MobiDB-lite"/>
    </source>
</evidence>
<evidence type="ECO:0000256" key="9">
    <source>
        <dbReference type="PIRSR" id="PIRSR603437-50"/>
    </source>
</evidence>